<dbReference type="AlphaFoldDB" id="A0A135SLJ7"/>
<feature type="region of interest" description="Disordered" evidence="1">
    <location>
        <begin position="1"/>
        <end position="29"/>
    </location>
</feature>
<reference evidence="2 3" key="1">
    <citation type="submission" date="2014-02" db="EMBL/GenBank/DDBJ databases">
        <title>The genome sequence of Colletotrichum salicis CBS 607.94.</title>
        <authorList>
            <person name="Baroncelli R."/>
            <person name="Thon M.R."/>
        </authorList>
    </citation>
    <scope>NUCLEOTIDE SEQUENCE [LARGE SCALE GENOMIC DNA]</scope>
    <source>
        <strain evidence="2 3">CBS 607.94</strain>
    </source>
</reference>
<gene>
    <name evidence="2" type="ORF">CSAL01_09374</name>
</gene>
<feature type="compositionally biased region" description="Polar residues" evidence="1">
    <location>
        <begin position="97"/>
        <end position="114"/>
    </location>
</feature>
<dbReference type="EMBL" id="JFFI01002347">
    <property type="protein sequence ID" value="KXH36765.1"/>
    <property type="molecule type" value="Genomic_DNA"/>
</dbReference>
<evidence type="ECO:0000256" key="1">
    <source>
        <dbReference type="SAM" id="MobiDB-lite"/>
    </source>
</evidence>
<protein>
    <submittedName>
        <fullName evidence="2">Uncharacterized protein</fullName>
    </submittedName>
</protein>
<evidence type="ECO:0000313" key="3">
    <source>
        <dbReference type="Proteomes" id="UP000070121"/>
    </source>
</evidence>
<sequence length="114" mass="12453">MEPHSREAAAGGPVAVRRVHAKKSRPSHTCEKWLKLAQQDVAGERHVPCMLTYGPLEAMTCVRRLKLPWRAAQRPSKGSNTDLRQGLFAPQQRGVLVQSTRCPSSVPGSGTDGQ</sequence>
<evidence type="ECO:0000313" key="2">
    <source>
        <dbReference type="EMBL" id="KXH36765.1"/>
    </source>
</evidence>
<proteinExistence type="predicted"/>
<accession>A0A135SLJ7</accession>
<feature type="region of interest" description="Disordered" evidence="1">
    <location>
        <begin position="71"/>
        <end position="114"/>
    </location>
</feature>
<comment type="caution">
    <text evidence="2">The sequence shown here is derived from an EMBL/GenBank/DDBJ whole genome shotgun (WGS) entry which is preliminary data.</text>
</comment>
<keyword evidence="3" id="KW-1185">Reference proteome</keyword>
<name>A0A135SLJ7_9PEZI</name>
<dbReference type="Proteomes" id="UP000070121">
    <property type="component" value="Unassembled WGS sequence"/>
</dbReference>
<organism evidence="2 3">
    <name type="scientific">Colletotrichum salicis</name>
    <dbReference type="NCBI Taxonomy" id="1209931"/>
    <lineage>
        <taxon>Eukaryota</taxon>
        <taxon>Fungi</taxon>
        <taxon>Dikarya</taxon>
        <taxon>Ascomycota</taxon>
        <taxon>Pezizomycotina</taxon>
        <taxon>Sordariomycetes</taxon>
        <taxon>Hypocreomycetidae</taxon>
        <taxon>Glomerellales</taxon>
        <taxon>Glomerellaceae</taxon>
        <taxon>Colletotrichum</taxon>
        <taxon>Colletotrichum acutatum species complex</taxon>
    </lineage>
</organism>
<feature type="compositionally biased region" description="Basic residues" evidence="1">
    <location>
        <begin position="17"/>
        <end position="26"/>
    </location>
</feature>